<organism evidence="3 4">
    <name type="scientific">Persicobacter diffluens</name>
    <dbReference type="NCBI Taxonomy" id="981"/>
    <lineage>
        <taxon>Bacteria</taxon>
        <taxon>Pseudomonadati</taxon>
        <taxon>Bacteroidota</taxon>
        <taxon>Cytophagia</taxon>
        <taxon>Cytophagales</taxon>
        <taxon>Persicobacteraceae</taxon>
        <taxon>Persicobacter</taxon>
    </lineage>
</organism>
<dbReference type="NCBIfam" id="TIGR00121">
    <property type="entry name" value="birA_ligase"/>
    <property type="match status" value="1"/>
</dbReference>
<protein>
    <submittedName>
        <fullName evidence="3">Biotin--[acetyl-CoA-carboxylase] ligase</fullName>
    </submittedName>
</protein>
<comment type="caution">
    <text evidence="3">The sequence shown here is derived from an EMBL/GenBank/DDBJ whole genome shotgun (WGS) entry which is preliminary data.</text>
</comment>
<evidence type="ECO:0000313" key="4">
    <source>
        <dbReference type="Proteomes" id="UP001310022"/>
    </source>
</evidence>
<dbReference type="InterPro" id="IPR004143">
    <property type="entry name" value="BPL_LPL_catalytic"/>
</dbReference>
<dbReference type="Gene3D" id="3.30.930.10">
    <property type="entry name" value="Bira Bifunctional Protein, Domain 2"/>
    <property type="match status" value="1"/>
</dbReference>
<dbReference type="Pfam" id="PF03099">
    <property type="entry name" value="BPL_LplA_LipB"/>
    <property type="match status" value="1"/>
</dbReference>
<dbReference type="GO" id="GO:0004077">
    <property type="term" value="F:biotin--[biotin carboxyl-carrier protein] ligase activity"/>
    <property type="evidence" value="ECO:0007669"/>
    <property type="project" value="InterPro"/>
</dbReference>
<dbReference type="InterPro" id="IPR045864">
    <property type="entry name" value="aa-tRNA-synth_II/BPL/LPL"/>
</dbReference>
<proteinExistence type="predicted"/>
<dbReference type="AlphaFoldDB" id="A0AAN4VVW1"/>
<dbReference type="PANTHER" id="PTHR12835">
    <property type="entry name" value="BIOTIN PROTEIN LIGASE"/>
    <property type="match status" value="1"/>
</dbReference>
<keyword evidence="4" id="KW-1185">Reference proteome</keyword>
<gene>
    <name evidence="3" type="ORF">PEDI_03270</name>
</gene>
<dbReference type="Proteomes" id="UP001310022">
    <property type="component" value="Unassembled WGS sequence"/>
</dbReference>
<reference evidence="3 4" key="1">
    <citation type="submission" date="2021-12" db="EMBL/GenBank/DDBJ databases">
        <title>Genome sequencing of bacteria with rrn-lacking chromosome and rrn-plasmid.</title>
        <authorList>
            <person name="Anda M."/>
            <person name="Iwasaki W."/>
        </authorList>
    </citation>
    <scope>NUCLEOTIDE SEQUENCE [LARGE SCALE GENOMIC DNA]</scope>
    <source>
        <strain evidence="3 4">NBRC 15940</strain>
    </source>
</reference>
<dbReference type="EMBL" id="BQKE01000001">
    <property type="protein sequence ID" value="GJM59775.1"/>
    <property type="molecule type" value="Genomic_DNA"/>
</dbReference>
<keyword evidence="1 3" id="KW-0436">Ligase</keyword>
<dbReference type="PROSITE" id="PS51733">
    <property type="entry name" value="BPL_LPL_CATALYTIC"/>
    <property type="match status" value="1"/>
</dbReference>
<sequence>MQMTLQDGTQNGSVIVTEDQTAGRGQRGNGWESEPGANLTFSIALKPEIIHLSEQFYLSMVIALGIYKVLKQYIPQDELQLKWPNDILVGKKKICGILIENVIKQGRMEWSVIGIGLNVNQIEFELGRAISLAMICGQPFDKQEILRLILQSIEQEYTNLAMGRQQALKTDYLNALYGYEQVCSYKDLNGKVIEGEIVDVEDQGPLVLKVNGKLQRYQFKEIKFLSLEE</sequence>
<evidence type="ECO:0000313" key="3">
    <source>
        <dbReference type="EMBL" id="GJM59775.1"/>
    </source>
</evidence>
<dbReference type="InterPro" id="IPR004408">
    <property type="entry name" value="Biotin_CoA_COase_ligase"/>
</dbReference>
<evidence type="ECO:0000256" key="1">
    <source>
        <dbReference type="ARBA" id="ARBA00022598"/>
    </source>
</evidence>
<dbReference type="CDD" id="cd16442">
    <property type="entry name" value="BPL"/>
    <property type="match status" value="1"/>
</dbReference>
<dbReference type="PANTHER" id="PTHR12835:SF5">
    <property type="entry name" value="BIOTIN--PROTEIN LIGASE"/>
    <property type="match status" value="1"/>
</dbReference>
<dbReference type="SUPFAM" id="SSF55681">
    <property type="entry name" value="Class II aaRS and biotin synthetases"/>
    <property type="match status" value="1"/>
</dbReference>
<feature type="domain" description="BPL/LPL catalytic" evidence="2">
    <location>
        <begin position="1"/>
        <end position="161"/>
    </location>
</feature>
<name>A0AAN4VVW1_9BACT</name>
<evidence type="ECO:0000259" key="2">
    <source>
        <dbReference type="PROSITE" id="PS51733"/>
    </source>
</evidence>
<dbReference type="GO" id="GO:0005737">
    <property type="term" value="C:cytoplasm"/>
    <property type="evidence" value="ECO:0007669"/>
    <property type="project" value="TreeGrafter"/>
</dbReference>
<accession>A0AAN4VVW1</accession>